<dbReference type="GO" id="GO:0000981">
    <property type="term" value="F:DNA-binding transcription factor activity, RNA polymerase II-specific"/>
    <property type="evidence" value="ECO:0007669"/>
    <property type="project" value="InterPro"/>
</dbReference>
<evidence type="ECO:0000256" key="2">
    <source>
        <dbReference type="ARBA" id="ARBA00023242"/>
    </source>
</evidence>
<keyword evidence="2" id="KW-0539">Nucleus</keyword>
<dbReference type="InterPro" id="IPR050797">
    <property type="entry name" value="Carb_Metab_Trans_Reg"/>
</dbReference>
<dbReference type="InterPro" id="IPR036864">
    <property type="entry name" value="Zn2-C6_fun-type_DNA-bd_sf"/>
</dbReference>
<dbReference type="SMART" id="SM00066">
    <property type="entry name" value="GAL4"/>
    <property type="match status" value="1"/>
</dbReference>
<dbReference type="InterPro" id="IPR001138">
    <property type="entry name" value="Zn2Cys6_DnaBD"/>
</dbReference>
<dbReference type="GO" id="GO:0008270">
    <property type="term" value="F:zinc ion binding"/>
    <property type="evidence" value="ECO:0007669"/>
    <property type="project" value="InterPro"/>
</dbReference>
<dbReference type="GO" id="GO:0003677">
    <property type="term" value="F:DNA binding"/>
    <property type="evidence" value="ECO:0007669"/>
    <property type="project" value="InterPro"/>
</dbReference>
<keyword evidence="1" id="KW-0479">Metal-binding</keyword>
<dbReference type="Pfam" id="PF04082">
    <property type="entry name" value="Fungal_trans"/>
    <property type="match status" value="1"/>
</dbReference>
<dbReference type="OrthoDB" id="4132249at2759"/>
<protein>
    <submittedName>
        <fullName evidence="5">Fungal-specific transcription factor domain-containing protein</fullName>
    </submittedName>
</protein>
<dbReference type="Pfam" id="PF00172">
    <property type="entry name" value="Zn_clus"/>
    <property type="match status" value="1"/>
</dbReference>
<dbReference type="PANTHER" id="PTHR31668:SF20">
    <property type="entry name" value="ZN(II)2CYS6 TRANSCRIPTION FACTOR (EUROFUNG)"/>
    <property type="match status" value="1"/>
</dbReference>
<dbReference type="SMART" id="SM00906">
    <property type="entry name" value="Fungal_trans"/>
    <property type="match status" value="1"/>
</dbReference>
<dbReference type="SUPFAM" id="SSF57701">
    <property type="entry name" value="Zn2/Cys6 DNA-binding domain"/>
    <property type="match status" value="1"/>
</dbReference>
<dbReference type="GO" id="GO:0006351">
    <property type="term" value="P:DNA-templated transcription"/>
    <property type="evidence" value="ECO:0007669"/>
    <property type="project" value="InterPro"/>
</dbReference>
<dbReference type="CDD" id="cd00067">
    <property type="entry name" value="GAL4"/>
    <property type="match status" value="1"/>
</dbReference>
<feature type="region of interest" description="Disordered" evidence="3">
    <location>
        <begin position="1"/>
        <end position="34"/>
    </location>
</feature>
<dbReference type="PROSITE" id="PS50048">
    <property type="entry name" value="ZN2_CY6_FUNGAL_2"/>
    <property type="match status" value="1"/>
</dbReference>
<dbReference type="AlphaFoldDB" id="A0A6A6G733"/>
<accession>A0A6A6G733</accession>
<evidence type="ECO:0000313" key="6">
    <source>
        <dbReference type="Proteomes" id="UP000799538"/>
    </source>
</evidence>
<feature type="compositionally biased region" description="Low complexity" evidence="3">
    <location>
        <begin position="15"/>
        <end position="34"/>
    </location>
</feature>
<proteinExistence type="predicted"/>
<feature type="region of interest" description="Disordered" evidence="3">
    <location>
        <begin position="544"/>
        <end position="566"/>
    </location>
</feature>
<dbReference type="Gene3D" id="4.10.240.10">
    <property type="entry name" value="Zn(2)-C6 fungal-type DNA-binding domain"/>
    <property type="match status" value="1"/>
</dbReference>
<gene>
    <name evidence="5" type="ORF">BDZ85DRAFT_17197</name>
</gene>
<evidence type="ECO:0000256" key="3">
    <source>
        <dbReference type="SAM" id="MobiDB-lite"/>
    </source>
</evidence>
<evidence type="ECO:0000256" key="1">
    <source>
        <dbReference type="ARBA" id="ARBA00022723"/>
    </source>
</evidence>
<dbReference type="CDD" id="cd12148">
    <property type="entry name" value="fungal_TF_MHR"/>
    <property type="match status" value="1"/>
</dbReference>
<feature type="compositionally biased region" description="Polar residues" evidence="3">
    <location>
        <begin position="549"/>
        <end position="566"/>
    </location>
</feature>
<keyword evidence="6" id="KW-1185">Reference proteome</keyword>
<sequence length="650" mass="72122">MNTDPLPGRRDSSHPSSPIMPDASSASSSSSAPAKRACDACHRRKVKCITSSAADHAKPCKNCAAAGLSCTYNSVPQKKGPKGSRARVIGEIREIQRQQSRGRRSPFGPETIQVASPYARTPGLLTPQLINSCVEYFFLHIYPSQPILHRQKLAETIAQIDSSVEAYCMISSLCALMLIQPNMVLPVAARAVPGAEASTLSTGHMLLHETLRVRRGHDYIEDPSALSVMTSFFLFASYFCIDKNNTAWFHLREATTLAYDIHMHEEDSYAGLDPVEASRRRRLYWLLFVTERAYALQRHRPLTLYSTIQLPSTDEDPSETVELSGFLNLVHLFRPFDDTFVGFWNKTRVGCKTDWLTQLQNQLSIALPVYIQSTETQAVDLKVSQTWLRTMIWQLSISQGYLSSQADDKSMTFDFPIELSRDLVTAASGFSQMAMEVHGIGLIEKLFDVACTLTDVMGCVPEQQLLPSFEFGPRDYLHQFVSLISNLRGGRQRFLPLLVSKIHDTLPSSMSNMGYAISPNLSREASSYLGTQQSSRQVEEIYDRRAHDTQPSGRTSHVASPFGSPSQTATLPIGPPLLAFDSLAVETSSVSGPGYAIIPTAPMVPMSYPMLSTAHAGYRQAPHHHISAAEEQPRRAYAYVPPGVKYERTH</sequence>
<dbReference type="InterPro" id="IPR007219">
    <property type="entry name" value="XnlR_reg_dom"/>
</dbReference>
<dbReference type="EMBL" id="ML992510">
    <property type="protein sequence ID" value="KAF2221454.1"/>
    <property type="molecule type" value="Genomic_DNA"/>
</dbReference>
<dbReference type="Proteomes" id="UP000799538">
    <property type="component" value="Unassembled WGS sequence"/>
</dbReference>
<dbReference type="PROSITE" id="PS00463">
    <property type="entry name" value="ZN2_CY6_FUNGAL_1"/>
    <property type="match status" value="1"/>
</dbReference>
<feature type="domain" description="Zn(2)-C6 fungal-type" evidence="4">
    <location>
        <begin position="37"/>
        <end position="72"/>
    </location>
</feature>
<evidence type="ECO:0000313" key="5">
    <source>
        <dbReference type="EMBL" id="KAF2221454.1"/>
    </source>
</evidence>
<dbReference type="PANTHER" id="PTHR31668">
    <property type="entry name" value="GLUCOSE TRANSPORT TRANSCRIPTION REGULATOR RGT1-RELATED-RELATED"/>
    <property type="match status" value="1"/>
</dbReference>
<evidence type="ECO:0000259" key="4">
    <source>
        <dbReference type="PROSITE" id="PS50048"/>
    </source>
</evidence>
<organism evidence="5 6">
    <name type="scientific">Elsinoe ampelina</name>
    <dbReference type="NCBI Taxonomy" id="302913"/>
    <lineage>
        <taxon>Eukaryota</taxon>
        <taxon>Fungi</taxon>
        <taxon>Dikarya</taxon>
        <taxon>Ascomycota</taxon>
        <taxon>Pezizomycotina</taxon>
        <taxon>Dothideomycetes</taxon>
        <taxon>Dothideomycetidae</taxon>
        <taxon>Myriangiales</taxon>
        <taxon>Elsinoaceae</taxon>
        <taxon>Elsinoe</taxon>
    </lineage>
</organism>
<name>A0A6A6G733_9PEZI</name>
<reference evidence="6" key="1">
    <citation type="journal article" date="2020" name="Stud. Mycol.">
        <title>101 Dothideomycetes genomes: A test case for predicting lifestyles and emergence of pathogens.</title>
        <authorList>
            <person name="Haridas S."/>
            <person name="Albert R."/>
            <person name="Binder M."/>
            <person name="Bloem J."/>
            <person name="LaButti K."/>
            <person name="Salamov A."/>
            <person name="Andreopoulos B."/>
            <person name="Baker S."/>
            <person name="Barry K."/>
            <person name="Bills G."/>
            <person name="Bluhm B."/>
            <person name="Cannon C."/>
            <person name="Castanera R."/>
            <person name="Culley D."/>
            <person name="Daum C."/>
            <person name="Ezra D."/>
            <person name="Gonzalez J."/>
            <person name="Henrissat B."/>
            <person name="Kuo A."/>
            <person name="Liang C."/>
            <person name="Lipzen A."/>
            <person name="Lutzoni F."/>
            <person name="Magnuson J."/>
            <person name="Mondo S."/>
            <person name="Nolan M."/>
            <person name="Ohm R."/>
            <person name="Pangilinan J."/>
            <person name="Park H.-J."/>
            <person name="Ramirez L."/>
            <person name="Alfaro M."/>
            <person name="Sun H."/>
            <person name="Tritt A."/>
            <person name="Yoshinaga Y."/>
            <person name="Zwiers L.-H."/>
            <person name="Turgeon B."/>
            <person name="Goodwin S."/>
            <person name="Spatafora J."/>
            <person name="Crous P."/>
            <person name="Grigoriev I."/>
        </authorList>
    </citation>
    <scope>NUCLEOTIDE SEQUENCE [LARGE SCALE GENOMIC DNA]</scope>
    <source>
        <strain evidence="6">CECT 20119</strain>
    </source>
</reference>